<name>A0A9W6BLT2_9CHLO</name>
<dbReference type="SUPFAM" id="SSF48403">
    <property type="entry name" value="Ankyrin repeat"/>
    <property type="match status" value="1"/>
</dbReference>
<evidence type="ECO:0000313" key="2">
    <source>
        <dbReference type="EMBL" id="GLC54527.1"/>
    </source>
</evidence>
<dbReference type="GO" id="GO:0005783">
    <property type="term" value="C:endoplasmic reticulum"/>
    <property type="evidence" value="ECO:0007669"/>
    <property type="project" value="TreeGrafter"/>
</dbReference>
<dbReference type="PANTHER" id="PTHR12393:SF6">
    <property type="entry name" value="SPHINGOMYELIN PHOSPHODIESTERASE 2"/>
    <property type="match status" value="1"/>
</dbReference>
<dbReference type="GO" id="GO:0016020">
    <property type="term" value="C:membrane"/>
    <property type="evidence" value="ECO:0007669"/>
    <property type="project" value="TreeGrafter"/>
</dbReference>
<feature type="compositionally biased region" description="Basic and acidic residues" evidence="1">
    <location>
        <begin position="276"/>
        <end position="287"/>
    </location>
</feature>
<dbReference type="GO" id="GO:0046513">
    <property type="term" value="P:ceramide biosynthetic process"/>
    <property type="evidence" value="ECO:0007669"/>
    <property type="project" value="TreeGrafter"/>
</dbReference>
<accession>A0A9W6BLT2</accession>
<feature type="region of interest" description="Disordered" evidence="1">
    <location>
        <begin position="312"/>
        <end position="332"/>
    </location>
</feature>
<keyword evidence="3" id="KW-1185">Reference proteome</keyword>
<sequence length="673" mass="71538">MTPNERALLRYVDKAFSILFQTDVRISMSQPVPTYLFKLHFGNPAGFELLTISERVALENAGLAMESCPKVLEVAASAGQLDSCKLLRSHGCPWGSMISLAAYKGHHHVVEWALASGCPVTPDAIYMAARGGHESLTLQLLERVTQDAEIPISIGSSSVLSGGSSDSSVDGGDSSDSSVDGGSDSSVDGGSDSSVDGGDSSVDGGDSSDSSVDGGDSSDSSVDGGDSSDSSVDGGDSSDSSVDGGAGGGDSSDSVIVISDSDSTIIISDSDSTDGEGDRMDGDRMDTDSDSTIIISDSDSTIIISDSDSTIIISDSDSTDGDGAQPRAPRGGVDPLALLEEAARGMDLAGLRRLYEWLRPELQYIGVWNGGDDSTPMLEGAVGSPTADWQAKALWAEERHAFRTVMAYVFVIDGRTGDSVPRMLWLLAREYPLDEDISETAVMAGDLAALRFLMELHGMTPNITEEHYSNLVANSSLDILQYLHERGVALDMHQIASHAAKGGNLQIMSWVLDGIGLAPNNHPSLLDDAVLGGNMELLFRLWQMGWQCSSAAIVNAVTIGWKAALVQLRAWNCPWPDNNAPWWVANGPWLVAAKNGDLATIRNLHQLGCPWGTDALLPACIMSYPRPSVHVLRLLVELGCPVEWITVRVVAEAQPLGEYRAALLVWLNEELYM</sequence>
<feature type="region of interest" description="Disordered" evidence="1">
    <location>
        <begin position="155"/>
        <end position="291"/>
    </location>
</feature>
<reference evidence="2 3" key="1">
    <citation type="journal article" date="2023" name="Commun. Biol.">
        <title>Reorganization of the ancestral sex-determining regions during the evolution of trioecy in Pleodorina starrii.</title>
        <authorList>
            <person name="Takahashi K."/>
            <person name="Suzuki S."/>
            <person name="Kawai-Toyooka H."/>
            <person name="Yamamoto K."/>
            <person name="Hamaji T."/>
            <person name="Ootsuki R."/>
            <person name="Yamaguchi H."/>
            <person name="Kawachi M."/>
            <person name="Higashiyama T."/>
            <person name="Nozaki H."/>
        </authorList>
    </citation>
    <scope>NUCLEOTIDE SEQUENCE [LARGE SCALE GENOMIC DNA]</scope>
    <source>
        <strain evidence="2 3">NIES-4479</strain>
    </source>
</reference>
<feature type="compositionally biased region" description="Low complexity" evidence="1">
    <location>
        <begin position="155"/>
        <end position="243"/>
    </location>
</feature>
<comment type="caution">
    <text evidence="2">The sequence shown here is derived from an EMBL/GenBank/DDBJ whole genome shotgun (WGS) entry which is preliminary data.</text>
</comment>
<dbReference type="GO" id="GO:0071944">
    <property type="term" value="C:cell periphery"/>
    <property type="evidence" value="ECO:0007669"/>
    <property type="project" value="TreeGrafter"/>
</dbReference>
<evidence type="ECO:0008006" key="4">
    <source>
        <dbReference type="Google" id="ProtNLM"/>
    </source>
</evidence>
<dbReference type="EMBL" id="BRXU01000010">
    <property type="protein sequence ID" value="GLC54527.1"/>
    <property type="molecule type" value="Genomic_DNA"/>
</dbReference>
<dbReference type="AlphaFoldDB" id="A0A9W6BLT2"/>
<dbReference type="GO" id="GO:0004620">
    <property type="term" value="F:phospholipase activity"/>
    <property type="evidence" value="ECO:0007669"/>
    <property type="project" value="TreeGrafter"/>
</dbReference>
<evidence type="ECO:0000256" key="1">
    <source>
        <dbReference type="SAM" id="MobiDB-lite"/>
    </source>
</evidence>
<gene>
    <name evidence="2" type="primary">PLESTB001414</name>
    <name evidence="2" type="ORF">PLESTB_000876100</name>
</gene>
<evidence type="ECO:0000313" key="3">
    <source>
        <dbReference type="Proteomes" id="UP001165080"/>
    </source>
</evidence>
<dbReference type="Proteomes" id="UP001165080">
    <property type="component" value="Unassembled WGS sequence"/>
</dbReference>
<dbReference type="InterPro" id="IPR036770">
    <property type="entry name" value="Ankyrin_rpt-contain_sf"/>
</dbReference>
<dbReference type="SUPFAM" id="SSF140860">
    <property type="entry name" value="Pseudo ankyrin repeat-like"/>
    <property type="match status" value="1"/>
</dbReference>
<organism evidence="2 3">
    <name type="scientific">Pleodorina starrii</name>
    <dbReference type="NCBI Taxonomy" id="330485"/>
    <lineage>
        <taxon>Eukaryota</taxon>
        <taxon>Viridiplantae</taxon>
        <taxon>Chlorophyta</taxon>
        <taxon>core chlorophytes</taxon>
        <taxon>Chlorophyceae</taxon>
        <taxon>CS clade</taxon>
        <taxon>Chlamydomonadales</taxon>
        <taxon>Volvocaceae</taxon>
        <taxon>Pleodorina</taxon>
    </lineage>
</organism>
<protein>
    <recommendedName>
        <fullName evidence="4">Ankyrin repeat protein</fullName>
    </recommendedName>
</protein>
<feature type="compositionally biased region" description="Low complexity" evidence="1">
    <location>
        <begin position="251"/>
        <end position="270"/>
    </location>
</feature>
<dbReference type="Gene3D" id="1.25.40.20">
    <property type="entry name" value="Ankyrin repeat-containing domain"/>
    <property type="match status" value="2"/>
</dbReference>
<proteinExistence type="predicted"/>
<dbReference type="GO" id="GO:0030149">
    <property type="term" value="P:sphingolipid catabolic process"/>
    <property type="evidence" value="ECO:0007669"/>
    <property type="project" value="TreeGrafter"/>
</dbReference>
<dbReference type="PANTHER" id="PTHR12393">
    <property type="entry name" value="SPHINGOMYELIN PHOSPHODIESTERASE RELATED"/>
    <property type="match status" value="1"/>
</dbReference>